<dbReference type="Pfam" id="PF01656">
    <property type="entry name" value="CbiA"/>
    <property type="match status" value="1"/>
</dbReference>
<keyword evidence="2" id="KW-0614">Plasmid</keyword>
<organism evidence="2 3">
    <name type="scientific">Methylobacterium nodulans (strain LMG 21967 / CNCM I-2342 / ORS 2060)</name>
    <dbReference type="NCBI Taxonomy" id="460265"/>
    <lineage>
        <taxon>Bacteria</taxon>
        <taxon>Pseudomonadati</taxon>
        <taxon>Pseudomonadota</taxon>
        <taxon>Alphaproteobacteria</taxon>
        <taxon>Hyphomicrobiales</taxon>
        <taxon>Methylobacteriaceae</taxon>
        <taxon>Methylobacterium</taxon>
    </lineage>
</organism>
<dbReference type="PANTHER" id="PTHR13696:SF96">
    <property type="entry name" value="COBQ_COBB_MIND_PARA NUCLEOTIDE BINDING DOMAIN-CONTAINING PROTEIN"/>
    <property type="match status" value="1"/>
</dbReference>
<protein>
    <submittedName>
        <fullName evidence="2">Cobyrinic acid ac-diamide synthase</fullName>
    </submittedName>
</protein>
<proteinExistence type="predicted"/>
<dbReference type="CDD" id="cd02042">
    <property type="entry name" value="ParAB_family"/>
    <property type="match status" value="1"/>
</dbReference>
<dbReference type="EMBL" id="CP001353">
    <property type="protein sequence ID" value="ACL63310.1"/>
    <property type="molecule type" value="Genomic_DNA"/>
</dbReference>
<dbReference type="InterPro" id="IPR050678">
    <property type="entry name" value="DNA_Partitioning_ATPase"/>
</dbReference>
<dbReference type="SUPFAM" id="SSF52540">
    <property type="entry name" value="P-loop containing nucleoside triphosphate hydrolases"/>
    <property type="match status" value="1"/>
</dbReference>
<sequence length="222" mass="23537">MKVIAGVAFKGGVGKTTVLSNLSISFIEIGLKVGIIDLDPQSSVSSWGEVRESEEPMISDAKAKTLGKFIEAGRNLGLDLMLIDTPPSASIEAHEAIIAADYVLIPCRPGYYDLKAVTTTTNSSRIAGKPYGVVFNAVPPRGERGDQAIIAVRDELRAAGVTVLDVLIHQRSIFSSSATTGSTAVEQEPAGKAAAEIRSLRDEIVKQANIQTSTRSSKRKVA</sequence>
<dbReference type="InterPro" id="IPR002586">
    <property type="entry name" value="CobQ/CobB/MinD/ParA_Nub-bd_dom"/>
</dbReference>
<accession>B8IY20</accession>
<evidence type="ECO:0000259" key="1">
    <source>
        <dbReference type="Pfam" id="PF01656"/>
    </source>
</evidence>
<dbReference type="InterPro" id="IPR027417">
    <property type="entry name" value="P-loop_NTPase"/>
</dbReference>
<name>B8IY20_METNO</name>
<feature type="domain" description="CobQ/CobB/MinD/ParA nucleotide binding" evidence="1">
    <location>
        <begin position="5"/>
        <end position="181"/>
    </location>
</feature>
<dbReference type="Proteomes" id="UP000008207">
    <property type="component" value="Plasmid pMNOD04"/>
</dbReference>
<dbReference type="AlphaFoldDB" id="B8IY20"/>
<gene>
    <name evidence="2" type="ordered locus">Mnod_7717</name>
</gene>
<geneLocation type="plasmid" evidence="2 3">
    <name>pMNOD04</name>
</geneLocation>
<reference evidence="3" key="1">
    <citation type="submission" date="2009-01" db="EMBL/GenBank/DDBJ databases">
        <title>Complete sequence of plasmid 4 of Methylobacterium nodulans ORS 2060.</title>
        <authorList>
            <consortium name="US DOE Joint Genome Institute"/>
            <person name="Lucas S."/>
            <person name="Copeland A."/>
            <person name="Lapidus A."/>
            <person name="Glavina del Rio T."/>
            <person name="Dalin E."/>
            <person name="Tice H."/>
            <person name="Bruce D."/>
            <person name="Goodwin L."/>
            <person name="Pitluck S."/>
            <person name="Sims D."/>
            <person name="Brettin T."/>
            <person name="Detter J.C."/>
            <person name="Han C."/>
            <person name="Larimer F."/>
            <person name="Land M."/>
            <person name="Hauser L."/>
            <person name="Kyrpides N."/>
            <person name="Ivanova N."/>
            <person name="Marx C.J."/>
            <person name="Richardson P."/>
        </authorList>
    </citation>
    <scope>NUCLEOTIDE SEQUENCE [LARGE SCALE GENOMIC DNA]</scope>
    <source>
        <strain evidence="3">LMG 21967 / CNCM I-2342 / ORS 2060</strain>
        <plasmid evidence="3">Plasmid pMNOD04</plasmid>
    </source>
</reference>
<dbReference type="PANTHER" id="PTHR13696">
    <property type="entry name" value="P-LOOP CONTAINING NUCLEOSIDE TRIPHOSPHATE HYDROLASE"/>
    <property type="match status" value="1"/>
</dbReference>
<dbReference type="PIRSF" id="PIRSF009320">
    <property type="entry name" value="Nuc_binding_HP_1000"/>
    <property type="match status" value="1"/>
</dbReference>
<evidence type="ECO:0000313" key="3">
    <source>
        <dbReference type="Proteomes" id="UP000008207"/>
    </source>
</evidence>
<dbReference type="KEGG" id="mno:Mnod_7717"/>
<dbReference type="HOGENOM" id="CLU_037612_5_3_5"/>
<dbReference type="Gene3D" id="3.40.50.300">
    <property type="entry name" value="P-loop containing nucleotide triphosphate hydrolases"/>
    <property type="match status" value="1"/>
</dbReference>
<keyword evidence="3" id="KW-1185">Reference proteome</keyword>
<evidence type="ECO:0000313" key="2">
    <source>
        <dbReference type="EMBL" id="ACL63310.1"/>
    </source>
</evidence>